<keyword evidence="4" id="KW-1185">Reference proteome</keyword>
<gene>
    <name evidence="3" type="ORF">NYR02_02850</name>
</gene>
<evidence type="ECO:0000313" key="3">
    <source>
        <dbReference type="EMBL" id="MCT7357961.1"/>
    </source>
</evidence>
<evidence type="ECO:0000259" key="2">
    <source>
        <dbReference type="Pfam" id="PF01345"/>
    </source>
</evidence>
<dbReference type="RefSeq" id="WP_260974884.1">
    <property type="nucleotide sequence ID" value="NZ_JAOANI010000009.1"/>
</dbReference>
<dbReference type="NCBIfam" id="TIGR01451">
    <property type="entry name" value="B_ant_repeat"/>
    <property type="match status" value="1"/>
</dbReference>
<organism evidence="3 4">
    <name type="scientific">Thalassolituus pacificus</name>
    <dbReference type="NCBI Taxonomy" id="2975440"/>
    <lineage>
        <taxon>Bacteria</taxon>
        <taxon>Pseudomonadati</taxon>
        <taxon>Pseudomonadota</taxon>
        <taxon>Gammaproteobacteria</taxon>
        <taxon>Oceanospirillales</taxon>
        <taxon>Oceanospirillaceae</taxon>
        <taxon>Thalassolituus</taxon>
    </lineage>
</organism>
<feature type="domain" description="DUF11" evidence="2">
    <location>
        <begin position="295"/>
        <end position="334"/>
    </location>
</feature>
<accession>A0A9X3AFM2</accession>
<keyword evidence="1" id="KW-0732">Signal</keyword>
<feature type="chain" id="PRO_5040817298" description="DUF11 domain-containing protein" evidence="1">
    <location>
        <begin position="25"/>
        <end position="393"/>
    </location>
</feature>
<reference evidence="3" key="2">
    <citation type="submission" date="2022-08" db="EMBL/GenBank/DDBJ databases">
        <authorList>
            <person name="Dong C."/>
        </authorList>
    </citation>
    <scope>NUCLEOTIDE SEQUENCE</scope>
    <source>
        <strain evidence="3">59MF3M-4</strain>
    </source>
</reference>
<protein>
    <recommendedName>
        <fullName evidence="2">DUF11 domain-containing protein</fullName>
    </recommendedName>
</protein>
<dbReference type="AlphaFoldDB" id="A0A9X3AFM2"/>
<evidence type="ECO:0000313" key="4">
    <source>
        <dbReference type="Proteomes" id="UP001147830"/>
    </source>
</evidence>
<name>A0A9X3AFM2_9GAMM</name>
<dbReference type="Proteomes" id="UP001147830">
    <property type="component" value="Unassembled WGS sequence"/>
</dbReference>
<reference evidence="3" key="1">
    <citation type="journal article" date="2022" name="Front. Microbiol.">
        <title>Genome-based taxonomic rearrangement of Oceanobacter-related bacteria including the description of Thalassolituus hydrocarbonoclasticus sp. nov. and Thalassolituus pacificus sp. nov. and emended description of the genus Thalassolituus.</title>
        <authorList>
            <person name="Dong C."/>
            <person name="Wei L."/>
            <person name="Wang J."/>
            <person name="Lai Q."/>
            <person name="Huang Z."/>
            <person name="Shao Z."/>
        </authorList>
    </citation>
    <scope>NUCLEOTIDE SEQUENCE</scope>
    <source>
        <strain evidence="3">59MF3M-4</strain>
    </source>
</reference>
<dbReference type="EMBL" id="JAOANI010000009">
    <property type="protein sequence ID" value="MCT7357961.1"/>
    <property type="molecule type" value="Genomic_DNA"/>
</dbReference>
<dbReference type="InterPro" id="IPR047589">
    <property type="entry name" value="DUF11_rpt"/>
</dbReference>
<dbReference type="InterPro" id="IPR001434">
    <property type="entry name" value="OmcB-like_DUF11"/>
</dbReference>
<feature type="signal peptide" evidence="1">
    <location>
        <begin position="1"/>
        <end position="24"/>
    </location>
</feature>
<evidence type="ECO:0000256" key="1">
    <source>
        <dbReference type="SAM" id="SignalP"/>
    </source>
</evidence>
<sequence>MNIQKLILPAVMSVAGLVSFGAQAATKAGIEIVNTAALNYKVNGVAQTQVEAEKKLQVDVKIDFNLARTDIAAPNASTEVDVAGSKYYVMGKFNLANTTNAPTTFTLATINGDGTDAATLGFTGTDYTSLKDTKDPVSSTFKLYSSAAGATVPATELTGSIALNEDGNASNTTALVWVLIPTSEIKGVDKDVFAVQLTATASEVTVVGETDPVDVVDNKADADTDAVQFVFADDAQAGDDESAIGDAIESAWDALLLAFPDFEVTDPTDPTNPNKNGFLKESKVIWDPINGETKPKAIPGATVQYTIHLTNLGRENATDVNIADAIPANTTFCDNIDFECFAPKTVVRDDIDAALTYKDPETLPFNDGGVIKATYTTFPAKYTSSITFTVTVD</sequence>
<proteinExistence type="predicted"/>
<dbReference type="Pfam" id="PF01345">
    <property type="entry name" value="DUF11"/>
    <property type="match status" value="1"/>
</dbReference>
<comment type="caution">
    <text evidence="3">The sequence shown here is derived from an EMBL/GenBank/DDBJ whole genome shotgun (WGS) entry which is preliminary data.</text>
</comment>